<dbReference type="PANTHER" id="PTHR43861:SF3">
    <property type="entry name" value="PUTATIVE (AFU_ORTHOLOGUE AFUA_2G14390)-RELATED"/>
    <property type="match status" value="1"/>
</dbReference>
<name>A0ABR9XST3_9CHLB</name>
<evidence type="ECO:0000313" key="2">
    <source>
        <dbReference type="EMBL" id="MBF0637003.1"/>
    </source>
</evidence>
<keyword evidence="1" id="KW-0808">Transferase</keyword>
<dbReference type="Gene3D" id="3.40.50.150">
    <property type="entry name" value="Vaccinia Virus protein VP39"/>
    <property type="match status" value="1"/>
</dbReference>
<proteinExistence type="predicted"/>
<protein>
    <submittedName>
        <fullName evidence="2">Class I SAM-dependent methyltransferase</fullName>
    </submittedName>
</protein>
<evidence type="ECO:0000313" key="3">
    <source>
        <dbReference type="Proteomes" id="UP000619838"/>
    </source>
</evidence>
<dbReference type="SUPFAM" id="SSF53335">
    <property type="entry name" value="S-adenosyl-L-methionine-dependent methyltransferases"/>
    <property type="match status" value="1"/>
</dbReference>
<dbReference type="Pfam" id="PF13489">
    <property type="entry name" value="Methyltransf_23"/>
    <property type="match status" value="1"/>
</dbReference>
<reference evidence="2 3" key="1">
    <citation type="journal article" date="2020" name="Microorganisms">
        <title>Simultaneous Genome Sequencing of Prosthecochloris ethylica and Desulfuromonas acetoxidans within a Syntrophic Mixture Reveals Unique Pili and Protein Interactions.</title>
        <authorList>
            <person name="Kyndt J.A."/>
            <person name="Van Beeumen J.J."/>
            <person name="Meyer T.E."/>
        </authorList>
    </citation>
    <scope>NUCLEOTIDE SEQUENCE [LARGE SCALE GENOMIC DNA]</scope>
    <source>
        <strain evidence="2 3">N3</strain>
    </source>
</reference>
<sequence>MEQVRCPITGSRETEAVIHVPDRLNDSHEACWTVARSSSSGLMFLSPRPEQDKIGAYYHEKEYEPHSSLRQTSGFRNALYRLARRAALSWKARLILAAADALPSHPSILEIGCATGELLQELQRRTGARVYGSETDSKAAAYACKRFGLLVVTTSLEKSSIEGPFDLIVLWHSLEHMHHIGEVLHKISGLLAPEGSIVAALPNPSGNDAKLFGENWVGWDAPRHLYHFTPGTLAALAAQYGLSITAMNSYPPDALYHAWHSTALKLRRREKHPGVRSAIGAAWQGFGVMLSGLRKTEQGSSIVYVIRHARHSSVHTTVR</sequence>
<dbReference type="Proteomes" id="UP000619838">
    <property type="component" value="Unassembled WGS sequence"/>
</dbReference>
<accession>A0ABR9XST3</accession>
<dbReference type="PANTHER" id="PTHR43861">
    <property type="entry name" value="TRANS-ACONITATE 2-METHYLTRANSFERASE-RELATED"/>
    <property type="match status" value="1"/>
</dbReference>
<dbReference type="GO" id="GO:0008168">
    <property type="term" value="F:methyltransferase activity"/>
    <property type="evidence" value="ECO:0007669"/>
    <property type="project" value="UniProtKB-KW"/>
</dbReference>
<dbReference type="GO" id="GO:0032259">
    <property type="term" value="P:methylation"/>
    <property type="evidence" value="ECO:0007669"/>
    <property type="project" value="UniProtKB-KW"/>
</dbReference>
<gene>
    <name evidence="2" type="ORF">INT08_07450</name>
</gene>
<dbReference type="CDD" id="cd02440">
    <property type="entry name" value="AdoMet_MTases"/>
    <property type="match status" value="1"/>
</dbReference>
<comment type="caution">
    <text evidence="2">The sequence shown here is derived from an EMBL/GenBank/DDBJ whole genome shotgun (WGS) entry which is preliminary data.</text>
</comment>
<evidence type="ECO:0000256" key="1">
    <source>
        <dbReference type="ARBA" id="ARBA00022679"/>
    </source>
</evidence>
<organism evidence="2 3">
    <name type="scientific">Prosthecochloris ethylica</name>
    <dbReference type="NCBI Taxonomy" id="2743976"/>
    <lineage>
        <taxon>Bacteria</taxon>
        <taxon>Pseudomonadati</taxon>
        <taxon>Chlorobiota</taxon>
        <taxon>Chlorobiia</taxon>
        <taxon>Chlorobiales</taxon>
        <taxon>Chlorobiaceae</taxon>
        <taxon>Prosthecochloris</taxon>
    </lineage>
</organism>
<keyword evidence="2" id="KW-0489">Methyltransferase</keyword>
<keyword evidence="3" id="KW-1185">Reference proteome</keyword>
<dbReference type="EMBL" id="JADGII010000010">
    <property type="protein sequence ID" value="MBF0637003.1"/>
    <property type="molecule type" value="Genomic_DNA"/>
</dbReference>
<dbReference type="RefSeq" id="WP_175187378.1">
    <property type="nucleotide sequence ID" value="NZ_JABVZQ010000007.1"/>
</dbReference>
<dbReference type="InterPro" id="IPR029063">
    <property type="entry name" value="SAM-dependent_MTases_sf"/>
</dbReference>